<feature type="compositionally biased region" description="Polar residues" evidence="5">
    <location>
        <begin position="105"/>
        <end position="116"/>
    </location>
</feature>
<evidence type="ECO:0000256" key="3">
    <source>
        <dbReference type="ARBA" id="ARBA00023242"/>
    </source>
</evidence>
<feature type="region of interest" description="Disordered" evidence="5">
    <location>
        <begin position="16"/>
        <end position="37"/>
    </location>
</feature>
<comment type="similarity">
    <text evidence="4">Belongs to the DONSON family.</text>
</comment>
<dbReference type="PANTHER" id="PTHR12972:SF0">
    <property type="entry name" value="PROTEIN DOWNSTREAM NEIGHBOR OF SON"/>
    <property type="match status" value="1"/>
</dbReference>
<evidence type="ECO:0000256" key="4">
    <source>
        <dbReference type="ARBA" id="ARBA00025806"/>
    </source>
</evidence>
<gene>
    <name evidence="6" type="ORF">MUK42_30918</name>
</gene>
<dbReference type="GO" id="GO:0033260">
    <property type="term" value="P:nuclear DNA replication"/>
    <property type="evidence" value="ECO:0007669"/>
    <property type="project" value="TreeGrafter"/>
</dbReference>
<dbReference type="GO" id="GO:0005634">
    <property type="term" value="C:nucleus"/>
    <property type="evidence" value="ECO:0007669"/>
    <property type="project" value="UniProtKB-SubCell"/>
</dbReference>
<evidence type="ECO:0000256" key="2">
    <source>
        <dbReference type="ARBA" id="ARBA00022473"/>
    </source>
</evidence>
<dbReference type="AlphaFoldDB" id="A0A9E7JWF4"/>
<evidence type="ECO:0000313" key="7">
    <source>
        <dbReference type="Proteomes" id="UP001055439"/>
    </source>
</evidence>
<reference evidence="6" key="1">
    <citation type="submission" date="2022-05" db="EMBL/GenBank/DDBJ databases">
        <title>The Musa troglodytarum L. genome provides insights into the mechanism of non-climacteric behaviour and enrichment of carotenoids.</title>
        <authorList>
            <person name="Wang J."/>
        </authorList>
    </citation>
    <scope>NUCLEOTIDE SEQUENCE</scope>
    <source>
        <tissue evidence="6">Leaf</tissue>
    </source>
</reference>
<dbReference type="Proteomes" id="UP001055439">
    <property type="component" value="Chromosome 4"/>
</dbReference>
<feature type="compositionally biased region" description="Polar residues" evidence="5">
    <location>
        <begin position="136"/>
        <end position="146"/>
    </location>
</feature>
<dbReference type="OrthoDB" id="534063at2759"/>
<comment type="subcellular location">
    <subcellularLocation>
        <location evidence="1">Nucleus</location>
    </subcellularLocation>
</comment>
<feature type="region of interest" description="Disordered" evidence="5">
    <location>
        <begin position="96"/>
        <end position="155"/>
    </location>
</feature>
<keyword evidence="2" id="KW-0217">Developmental protein</keyword>
<name>A0A9E7JWF4_9LILI</name>
<dbReference type="InterPro" id="IPR024861">
    <property type="entry name" value="Donson"/>
</dbReference>
<keyword evidence="7" id="KW-1185">Reference proteome</keyword>
<dbReference type="EMBL" id="CP097506">
    <property type="protein sequence ID" value="URD97052.1"/>
    <property type="molecule type" value="Genomic_DNA"/>
</dbReference>
<proteinExistence type="inferred from homology"/>
<protein>
    <submittedName>
        <fullName evidence="6">Downstream neighbor of Son</fullName>
    </submittedName>
</protein>
<evidence type="ECO:0000256" key="5">
    <source>
        <dbReference type="SAM" id="MobiDB-lite"/>
    </source>
</evidence>
<sequence length="615" mass="66962">MAQAAVVETASNFLLPGAANSGMTKKRKTPSELRGEQLKRRNAQVIGEKDLPPLLASDSVKSTATRRSEQLKIPRYITTRVNEVYPVKKSSERCRGFNGDEKAKVSSSVSGFSNDVPSPAASLPAEGKPSILENPSLINKSEGSDQSTRDTSEQGFRTIEKCSQNVLRNVVQLHMGDENLANCAKIDMEKALRGLVSREIPSTSVSLAVSSGKVGGFPTNSSSNSFSEFEMPGSRVPFDFTLKTTLRFISSSSVKWCHRLCANPAVIGISCNPHSGGQNLGCASVNTTTTEVKYSKSLHSWVYPQNSLPASVMSMFVSSAAKGDSNFLLKRQQDWEDSFRDLYYMLRKNICNIFYVCTMQFVVLFIGGKFLGKKRHSCNAYLSQSTRGLRSLLREHSVSFAMPLCHAEVEQAAEDDLVELMEIEKRNLGQAFHVESLSDVDNTPQSLLSFIGNKQVHALCFLNSFNGCDVPVLHAPVPFLNASFHVPEVRCKEIRKADMVIPSSCGSDTEDFETMPGSSARGLCYSIEIKDTVVPPWIVCGICAAMSSDGRSFESIFATEPTSAGLNVALDTICCDSDDDALGIPDAVLTPRLGGATLRRLKYTDGAFVANVTPI</sequence>
<dbReference type="PRINTS" id="PR02064">
    <property type="entry name" value="DONSON"/>
</dbReference>
<accession>A0A9E7JWF4</accession>
<evidence type="ECO:0000313" key="6">
    <source>
        <dbReference type="EMBL" id="URD97052.1"/>
    </source>
</evidence>
<dbReference type="PANTHER" id="PTHR12972">
    <property type="entry name" value="DOWNSTREAM NEIGHBOR OF SON"/>
    <property type="match status" value="1"/>
</dbReference>
<evidence type="ECO:0000256" key="1">
    <source>
        <dbReference type="ARBA" id="ARBA00004123"/>
    </source>
</evidence>
<organism evidence="6 7">
    <name type="scientific">Musa troglodytarum</name>
    <name type="common">fe'i banana</name>
    <dbReference type="NCBI Taxonomy" id="320322"/>
    <lineage>
        <taxon>Eukaryota</taxon>
        <taxon>Viridiplantae</taxon>
        <taxon>Streptophyta</taxon>
        <taxon>Embryophyta</taxon>
        <taxon>Tracheophyta</taxon>
        <taxon>Spermatophyta</taxon>
        <taxon>Magnoliopsida</taxon>
        <taxon>Liliopsida</taxon>
        <taxon>Zingiberales</taxon>
        <taxon>Musaceae</taxon>
        <taxon>Musa</taxon>
    </lineage>
</organism>
<keyword evidence="3" id="KW-0539">Nucleus</keyword>